<gene>
    <name evidence="1" type="ORF">A1OE_518</name>
</gene>
<dbReference type="HOGENOM" id="CLU_3341666_0_0_5"/>
<evidence type="ECO:0000313" key="2">
    <source>
        <dbReference type="Proteomes" id="UP000010077"/>
    </source>
</evidence>
<reference evidence="1 2" key="1">
    <citation type="journal article" date="2012" name="Proc. Natl. Acad. Sci. U.S.A.">
        <title>Genome streamlining and chemical defense in a coral reef symbiosis.</title>
        <authorList>
            <person name="Kwan J.C."/>
            <person name="Donia M.S."/>
            <person name="Han A.W."/>
            <person name="Hirose E."/>
            <person name="Haygood M.G."/>
            <person name="Schmidt E.W."/>
        </authorList>
    </citation>
    <scope>NUCLEOTIDE SEQUENCE [LARGE SCALE GENOMIC DNA]</scope>
    <source>
        <strain evidence="1 2">L2</strain>
    </source>
</reference>
<name>K7ZCM0_9PROT</name>
<protein>
    <submittedName>
        <fullName evidence="1">Uncharacterized protein</fullName>
    </submittedName>
</protein>
<dbReference type="Proteomes" id="UP000010077">
    <property type="component" value="Chromosome"/>
</dbReference>
<organism evidence="1 2">
    <name type="scientific">Candidatus Endolissoclinum faulkneri L2</name>
    <dbReference type="NCBI Taxonomy" id="1193729"/>
    <lineage>
        <taxon>Bacteria</taxon>
        <taxon>Pseudomonadati</taxon>
        <taxon>Pseudomonadota</taxon>
        <taxon>Alphaproteobacteria</taxon>
        <taxon>Rhodospirillales</taxon>
        <taxon>Rhodospirillaceae</taxon>
        <taxon>Candidatus Endolissoclinum</taxon>
    </lineage>
</organism>
<dbReference type="KEGG" id="thal:A1OE_518"/>
<evidence type="ECO:0000313" key="1">
    <source>
        <dbReference type="EMBL" id="AFX98711.1"/>
    </source>
</evidence>
<keyword evidence="2" id="KW-1185">Reference proteome</keyword>
<dbReference type="AlphaFoldDB" id="K7ZCM0"/>
<sequence>MRSIKVLHTYGKSIIDYNPINSVQLCLLKSIKCKLSM</sequence>
<dbReference type="EMBL" id="CP003539">
    <property type="protein sequence ID" value="AFX98711.1"/>
    <property type="molecule type" value="Genomic_DNA"/>
</dbReference>
<proteinExistence type="predicted"/>
<accession>K7ZCM0</accession>